<comment type="caution">
    <text evidence="1">The sequence shown here is derived from an EMBL/GenBank/DDBJ whole genome shotgun (WGS) entry which is preliminary data.</text>
</comment>
<dbReference type="EMBL" id="SPVF01000252">
    <property type="protein sequence ID" value="TFW13366.1"/>
    <property type="molecule type" value="Genomic_DNA"/>
</dbReference>
<accession>A0A4Y9S010</accession>
<sequence>MTDDELNLLAQIKFGRSSHEELRASSLPMAALTESLLDRRAIPKARLLYLTDPERNPGGRGKSRQQIFELNGTSGRAIYAHGNFLKYLEYFIFGPDLPESIVALFKETMWCSGYLTSGDVNDLAPKARAAVRSARLNPSVAAEEFYKLTLECGAMPCSAETIRKSILAVR</sequence>
<organism evidence="1 2">
    <name type="scientific">Zemynaea arenosa</name>
    <dbReference type="NCBI Taxonomy" id="2561931"/>
    <lineage>
        <taxon>Bacteria</taxon>
        <taxon>Pseudomonadati</taxon>
        <taxon>Pseudomonadota</taxon>
        <taxon>Betaproteobacteria</taxon>
        <taxon>Burkholderiales</taxon>
        <taxon>Oxalobacteraceae</taxon>
        <taxon>Telluria group</taxon>
        <taxon>Zemynaea</taxon>
    </lineage>
</organism>
<dbReference type="OrthoDB" id="8756709at2"/>
<name>A0A4Y9S010_9BURK</name>
<reference evidence="1 2" key="1">
    <citation type="submission" date="2019-03" db="EMBL/GenBank/DDBJ databases">
        <title>Draft Genome Sequence of Massilia arenosa sp. nov., a Novel Massilia Species Isolated from a Sandy-loam Maize Soil.</title>
        <authorList>
            <person name="Raths R."/>
            <person name="Peta V."/>
            <person name="Bucking H."/>
        </authorList>
    </citation>
    <scope>NUCLEOTIDE SEQUENCE [LARGE SCALE GENOMIC DNA]</scope>
    <source>
        <strain evidence="1 2">MC02</strain>
    </source>
</reference>
<evidence type="ECO:0000313" key="2">
    <source>
        <dbReference type="Proteomes" id="UP000298438"/>
    </source>
</evidence>
<dbReference type="RefSeq" id="WP_135208959.1">
    <property type="nucleotide sequence ID" value="NZ_SPVF01000252.1"/>
</dbReference>
<keyword evidence="2" id="KW-1185">Reference proteome</keyword>
<dbReference type="AlphaFoldDB" id="A0A4Y9S010"/>
<gene>
    <name evidence="1" type="ORF">E4L96_19915</name>
</gene>
<protein>
    <submittedName>
        <fullName evidence="1">Uncharacterized protein</fullName>
    </submittedName>
</protein>
<proteinExistence type="predicted"/>
<dbReference type="Proteomes" id="UP000298438">
    <property type="component" value="Unassembled WGS sequence"/>
</dbReference>
<evidence type="ECO:0000313" key="1">
    <source>
        <dbReference type="EMBL" id="TFW13366.1"/>
    </source>
</evidence>